<dbReference type="InterPro" id="IPR001173">
    <property type="entry name" value="Glyco_trans_2-like"/>
</dbReference>
<dbReference type="CDD" id="cd00761">
    <property type="entry name" value="Glyco_tranf_GTA_type"/>
    <property type="match status" value="1"/>
</dbReference>
<keyword evidence="2" id="KW-0808">Transferase</keyword>
<sequence>MTASATTIILPTSAGRGGCLDVAIPSALRQTVTDFELIVVGDGVDDDTRSTIERWCGADERVRFVDRPKHRRRGEPYRHEILAERSHAGIVAYLLDRDVWFTDHLAELHRLLADADFAATLPTHDVGDRLVPSLDRPMLAELAAAWRWGGADHVAPMSTVGHRLDAYHRLPHGWRETPPGTATDSYMWRQFLDQAWIRVADSGLPTVAYLQRPPGTSPDERARAARRWATLLTARDGEANVRADVATQLRDAMRQEWRRSIRGRATTWKHRARIRTRFRQFSAARR</sequence>
<dbReference type="Pfam" id="PF00535">
    <property type="entry name" value="Glycos_transf_2"/>
    <property type="match status" value="1"/>
</dbReference>
<dbReference type="SUPFAM" id="SSF53448">
    <property type="entry name" value="Nucleotide-diphospho-sugar transferases"/>
    <property type="match status" value="1"/>
</dbReference>
<reference evidence="2 3" key="1">
    <citation type="submission" date="2019-03" db="EMBL/GenBank/DDBJ databases">
        <title>Sequencing the genomes of 1000 actinobacteria strains.</title>
        <authorList>
            <person name="Klenk H.-P."/>
        </authorList>
    </citation>
    <scope>NUCLEOTIDE SEQUENCE [LARGE SCALE GENOMIC DNA]</scope>
    <source>
        <strain evidence="2 3">DSM 18936</strain>
    </source>
</reference>
<dbReference type="Proteomes" id="UP000294558">
    <property type="component" value="Unassembled WGS sequence"/>
</dbReference>
<accession>A0A4R7I3N0</accession>
<dbReference type="GO" id="GO:0016740">
    <property type="term" value="F:transferase activity"/>
    <property type="evidence" value="ECO:0007669"/>
    <property type="project" value="UniProtKB-KW"/>
</dbReference>
<protein>
    <submittedName>
        <fullName evidence="2">Glycosyl transferase family 2</fullName>
    </submittedName>
</protein>
<evidence type="ECO:0000313" key="3">
    <source>
        <dbReference type="Proteomes" id="UP000294558"/>
    </source>
</evidence>
<dbReference type="RefSeq" id="WP_133870111.1">
    <property type="nucleotide sequence ID" value="NZ_SOAU01000001.1"/>
</dbReference>
<evidence type="ECO:0000259" key="1">
    <source>
        <dbReference type="Pfam" id="PF00535"/>
    </source>
</evidence>
<gene>
    <name evidence="2" type="ORF">BDK89_3467</name>
</gene>
<name>A0A4R7I3N0_9ACTN</name>
<keyword evidence="3" id="KW-1185">Reference proteome</keyword>
<dbReference type="InterPro" id="IPR029044">
    <property type="entry name" value="Nucleotide-diphossugar_trans"/>
</dbReference>
<comment type="caution">
    <text evidence="2">The sequence shown here is derived from an EMBL/GenBank/DDBJ whole genome shotgun (WGS) entry which is preliminary data.</text>
</comment>
<proteinExistence type="predicted"/>
<feature type="domain" description="Glycosyltransferase 2-like" evidence="1">
    <location>
        <begin position="17"/>
        <end position="124"/>
    </location>
</feature>
<dbReference type="AlphaFoldDB" id="A0A4R7I3N0"/>
<dbReference type="EMBL" id="SOAU01000001">
    <property type="protein sequence ID" value="TDT17854.1"/>
    <property type="molecule type" value="Genomic_DNA"/>
</dbReference>
<organism evidence="2 3">
    <name type="scientific">Ilumatobacter fluminis</name>
    <dbReference type="NCBI Taxonomy" id="467091"/>
    <lineage>
        <taxon>Bacteria</taxon>
        <taxon>Bacillati</taxon>
        <taxon>Actinomycetota</taxon>
        <taxon>Acidimicrobiia</taxon>
        <taxon>Acidimicrobiales</taxon>
        <taxon>Ilumatobacteraceae</taxon>
        <taxon>Ilumatobacter</taxon>
    </lineage>
</organism>
<dbReference type="Gene3D" id="3.90.550.10">
    <property type="entry name" value="Spore Coat Polysaccharide Biosynthesis Protein SpsA, Chain A"/>
    <property type="match status" value="1"/>
</dbReference>
<evidence type="ECO:0000313" key="2">
    <source>
        <dbReference type="EMBL" id="TDT17854.1"/>
    </source>
</evidence>
<dbReference type="OrthoDB" id="2676521at2"/>